<keyword evidence="1" id="KW-0472">Membrane</keyword>
<protein>
    <submittedName>
        <fullName evidence="2">Uncharacterized protein</fullName>
    </submittedName>
</protein>
<evidence type="ECO:0000256" key="1">
    <source>
        <dbReference type="SAM" id="Phobius"/>
    </source>
</evidence>
<proteinExistence type="predicted"/>
<feature type="transmembrane region" description="Helical" evidence="1">
    <location>
        <begin position="158"/>
        <end position="176"/>
    </location>
</feature>
<evidence type="ECO:0000313" key="2">
    <source>
        <dbReference type="EMBL" id="MDS0300246.1"/>
    </source>
</evidence>
<sequence length="345" mass="36203">MTVFHPFLAAIATGIVLTAGVVSYVRPFRQSSKYARTVRPGFLAVGVAIGFVLLVQSSFANGLILAAAQAAGANVQAPSADGGPAGAGLIQAALFERIGEFLLRSSFLLALALTSGVAIYRQYSNRNITSDVAVAVVSGSAVFVGFLVIAFIPKGIGITRIFSLAPVFFVPIIPYALSHVGRPTWRQIASVGAAFLIVGAGGATAFDSPMTGGVEYSATESQVESIEWAVGHTSDQTIVGSRMTHWVIVGLYGREASSARSRIDGNGMWATRARGVESYRSTVEGLVAVDGPETAHAEIVARESSDRLLRCLQTFEQQQNQVYANGESGFFTHARPPSCAVGGVT</sequence>
<feature type="transmembrane region" description="Helical" evidence="1">
    <location>
        <begin position="6"/>
        <end position="25"/>
    </location>
</feature>
<accession>A0ABU2GIK9</accession>
<dbReference type="Proteomes" id="UP001257060">
    <property type="component" value="Unassembled WGS sequence"/>
</dbReference>
<feature type="transmembrane region" description="Helical" evidence="1">
    <location>
        <begin position="101"/>
        <end position="120"/>
    </location>
</feature>
<keyword evidence="1" id="KW-1133">Transmembrane helix</keyword>
<comment type="caution">
    <text evidence="2">The sequence shown here is derived from an EMBL/GenBank/DDBJ whole genome shotgun (WGS) entry which is preliminary data.</text>
</comment>
<dbReference type="RefSeq" id="WP_310925141.1">
    <property type="nucleotide sequence ID" value="NZ_JAMQOP010000003.1"/>
</dbReference>
<evidence type="ECO:0000313" key="3">
    <source>
        <dbReference type="Proteomes" id="UP001257060"/>
    </source>
</evidence>
<feature type="transmembrane region" description="Helical" evidence="1">
    <location>
        <begin position="132"/>
        <end position="152"/>
    </location>
</feature>
<dbReference type="EMBL" id="JAMQOP010000003">
    <property type="protein sequence ID" value="MDS0300246.1"/>
    <property type="molecule type" value="Genomic_DNA"/>
</dbReference>
<name>A0ABU2GIK9_9EURY</name>
<keyword evidence="1" id="KW-0812">Transmembrane</keyword>
<reference evidence="2 3" key="1">
    <citation type="submission" date="2022-06" db="EMBL/GenBank/DDBJ databases">
        <title>Halogeometricum sp. a new haloarchaeum isolate from saline soil.</title>
        <authorList>
            <person name="Strakova D."/>
            <person name="Galisteo C."/>
            <person name="Sanchez-Porro C."/>
            <person name="Ventosa A."/>
        </authorList>
    </citation>
    <scope>NUCLEOTIDE SEQUENCE [LARGE SCALE GENOMIC DNA]</scope>
    <source>
        <strain evidence="2 3">S1BR25-6</strain>
    </source>
</reference>
<gene>
    <name evidence="2" type="ORF">NDI76_15980</name>
</gene>
<feature type="transmembrane region" description="Helical" evidence="1">
    <location>
        <begin position="37"/>
        <end position="55"/>
    </location>
</feature>
<keyword evidence="3" id="KW-1185">Reference proteome</keyword>
<organism evidence="2 3">
    <name type="scientific">Halogeometricum salsisoli</name>
    <dbReference type="NCBI Taxonomy" id="2950536"/>
    <lineage>
        <taxon>Archaea</taxon>
        <taxon>Methanobacteriati</taxon>
        <taxon>Methanobacteriota</taxon>
        <taxon>Stenosarchaea group</taxon>
        <taxon>Halobacteria</taxon>
        <taxon>Halobacteriales</taxon>
        <taxon>Haloferacaceae</taxon>
        <taxon>Halogeometricum</taxon>
    </lineage>
</organism>